<feature type="compositionally biased region" description="Basic and acidic residues" evidence="1">
    <location>
        <begin position="47"/>
        <end position="64"/>
    </location>
</feature>
<evidence type="ECO:0000259" key="2">
    <source>
        <dbReference type="Pfam" id="PF11707"/>
    </source>
</evidence>
<evidence type="ECO:0000256" key="1">
    <source>
        <dbReference type="SAM" id="MobiDB-lite"/>
    </source>
</evidence>
<organism evidence="4">
    <name type="scientific">Triatoma infestans</name>
    <name type="common">Assassin bug</name>
    <dbReference type="NCBI Taxonomy" id="30076"/>
    <lineage>
        <taxon>Eukaryota</taxon>
        <taxon>Metazoa</taxon>
        <taxon>Ecdysozoa</taxon>
        <taxon>Arthropoda</taxon>
        <taxon>Hexapoda</taxon>
        <taxon>Insecta</taxon>
        <taxon>Pterygota</taxon>
        <taxon>Neoptera</taxon>
        <taxon>Paraneoptera</taxon>
        <taxon>Hemiptera</taxon>
        <taxon>Heteroptera</taxon>
        <taxon>Panheteroptera</taxon>
        <taxon>Cimicomorpha</taxon>
        <taxon>Reduviidae</taxon>
        <taxon>Triatominae</taxon>
        <taxon>Triatoma</taxon>
    </lineage>
</organism>
<feature type="region of interest" description="Disordered" evidence="1">
    <location>
        <begin position="1"/>
        <end position="88"/>
    </location>
</feature>
<accession>A0A023F6X1</accession>
<dbReference type="InterPro" id="IPR032436">
    <property type="entry name" value="URB1_C"/>
</dbReference>
<evidence type="ECO:0000313" key="4">
    <source>
        <dbReference type="EMBL" id="JAC16980.1"/>
    </source>
</evidence>
<feature type="non-terminal residue" evidence="4">
    <location>
        <position position="1"/>
    </location>
</feature>
<reference evidence="4" key="1">
    <citation type="journal article" date="2014" name="PLoS Negl. Trop. Dis.">
        <title>An updated insight into the Sialotranscriptome of Triatoma infestans: developmental stage and geographic variations.</title>
        <authorList>
            <person name="Schwarz A."/>
            <person name="Medrano-Mercado N."/>
            <person name="Schaub G.A."/>
            <person name="Struchiner C.J."/>
            <person name="Bargues M.D."/>
            <person name="Levy M.Z."/>
            <person name="Ribeiro J.M."/>
        </authorList>
    </citation>
    <scope>NUCLEOTIDE SEQUENCE</scope>
    <source>
        <strain evidence="4">Chile</strain>
        <tissue evidence="4">Salivary glands</tissue>
    </source>
</reference>
<feature type="domain" description="URB1 N-terminal" evidence="2">
    <location>
        <begin position="162"/>
        <end position="453"/>
    </location>
</feature>
<name>A0A023F6X1_TRIIF</name>
<feature type="region of interest" description="Disordered" evidence="1">
    <location>
        <begin position="750"/>
        <end position="770"/>
    </location>
</feature>
<sequence>EDENNEVSNEDDDDDDEENNDSDEEEDEETYSTTEGEDLENNEMDDKEIAKRDRQSHEMKNGDYREDEDDEEEEEEREEYQDDEEDILPYSTGIMNVLELRQKLGSPDGASAIKTYFSQKSDLDHVSEYIKQGGSVGELVSQLDLLDIRKGAGVDVFSAIGLVILKCMKEFPDREHELAEECKEFITNYINQLSPMLSQKTALNRKKTILKLLSAIASINDSLALQVLSALDLKKDVIYYLAEHNNPLDESSIRILFSQFLLSFIVGHNAKVVNRLCEKKYWIPALFPEMKYDLFNTIELILTALEEWLINRKDITKNSKLYVFNSKSLSHLACLYEWNPKSWRENVRDLKIVIPRTDPEELTLVRNKVHQLLLTLCTSLKFGVIFHDPKYGTTQQNANSLVQQFLMNFSQPWEDILKNELVTKILLACPDLIKPFCNTTISILKLPTSPKWIKVMKFITKIIEQVEVTPKFLENKTWLKIIYNVYAPDILLGVITNERLLTGIAETRITCLTTISVIIKKLKIIYSYITKTVIKNIFHSKLSQYLINTAPNAEILLGCLKISLAEGNENCTKIIMDLIFSIHSVFPQLFDTVRYNKDCIKMVRKNKEAFEQKELDHEKCMLILKLIKLEMLLNPEAETKDGYIEYLEDIFHLAYEKEDDCKNLAIELIKEILANTGLFVNAPFELNLWIHLLSDITPDIGSLLLEALKYANEYRHEIYNAILLSQEDTMESMEGGQISLDDFINLSVNEEDEKPGDSNENKPDEDNSYNSNLDLSPLLPALLNIVSQSSDNKVGYNLLSKFMIHYLHTLVTTKAYISLLAKYTCHAVNKVVHYITTWNSKPKALSLSPFSDTIYLHISKYILLKSDEEPLKLINLNDKMVVDLCLNQCIFTICQLSLIGQALDENIIRSINIVKHLIKATTKLPLTHPQLINDFHPVRIVDGSSNLTLLVTAIVQNSCSKISDSIKYPYTNRLFFELKYAKNKKYRLEHCSGLEQLLINFPLSRDHVEKLIEIIFSMKPKYFYVNNELTPWAYLLEHLLSKAAEFEIIISDESLIKLCEIIYELDKAEYILTQINKELHNYLVKSKTEISGILFDKLSELFLSLCTSKHWYEELCVFLMNTVGQELTELPQVITIERAIILIASVTYEKKYFKHILSSRYSEILIAFCTHPTPSWLTDLAKIVQPYMSNKTCDKVCKDINKLSDQVVISKDSLLLLKEIFYKSQQNPLFLYLLNNWLTESSQKSDHSQSEAICQTFSTLASSVENLNHLQKLENDVIQYLILYGMKIPSAVMLDHLTIYVKTTQLSSPPNHILELIWSHTRFINIFVESSDVKISLLLLIMELFKMDKSLVKEKYLPLFLSAYQASLKKSDQIILEILQLFESCGVNMNICKPFLWGESAIEHYAIKQGPKPSKGHPTLTLDHLNMDMVKNTITNFPLNRKLEGTCVVEFENVYDPAFILPVLHQVLTPDNNIQINPWRVFHCGAMALTLASLGSNCNEIRAAACLVIQKIHGSNHKKKDALVWYHFIEAIRQGLAELKEINRSSGNQVPKVSCIVSTFLARASLIIFDPTHYLYRQIQNFIYARPAMNLKTIPALLEIFHSKEEHYRLHQQWILEVIRDGIREASDLQLAFKCNALKFVLVFHSSCLSNKEIKVLIEEIIAKCLKYADKERHFLINNYSIIPWLESSGKSPFILEHLPQKLTSQFKSLVTYVCRDLKEMELDDSYNKTENQK</sequence>
<dbReference type="InterPro" id="IPR039844">
    <property type="entry name" value="URB1"/>
</dbReference>
<dbReference type="GO" id="GO:0000463">
    <property type="term" value="P:maturation of LSU-rRNA from tricistronic rRNA transcript (SSU-rRNA, 5.8S rRNA, LSU-rRNA)"/>
    <property type="evidence" value="ECO:0007669"/>
    <property type="project" value="TreeGrafter"/>
</dbReference>
<protein>
    <submittedName>
        <fullName evidence="4">Putative nucleolar pre-ribosomal-associated protein 1</fullName>
    </submittedName>
</protein>
<dbReference type="Pfam" id="PF16201">
    <property type="entry name" value="NopRA1"/>
    <property type="match status" value="1"/>
</dbReference>
<dbReference type="PANTHER" id="PTHR13500:SF0">
    <property type="entry name" value="NUCLEOLAR PRE-RIBOSOMAL-ASSOCIATED PROTEIN 1"/>
    <property type="match status" value="1"/>
</dbReference>
<dbReference type="GO" id="GO:0000466">
    <property type="term" value="P:maturation of 5.8S rRNA from tricistronic rRNA transcript (SSU-rRNA, 5.8S rRNA, LSU-rRNA)"/>
    <property type="evidence" value="ECO:0007669"/>
    <property type="project" value="TreeGrafter"/>
</dbReference>
<proteinExistence type="evidence at transcript level"/>
<feature type="compositionally biased region" description="Acidic residues" evidence="1">
    <location>
        <begin position="1"/>
        <end position="46"/>
    </location>
</feature>
<evidence type="ECO:0000259" key="3">
    <source>
        <dbReference type="Pfam" id="PF16201"/>
    </source>
</evidence>
<feature type="compositionally biased region" description="Basic and acidic residues" evidence="1">
    <location>
        <begin position="755"/>
        <end position="765"/>
    </location>
</feature>
<feature type="compositionally biased region" description="Acidic residues" evidence="1">
    <location>
        <begin position="65"/>
        <end position="87"/>
    </location>
</feature>
<dbReference type="EMBL" id="GBBI01001732">
    <property type="protein sequence ID" value="JAC16980.1"/>
    <property type="molecule type" value="mRNA"/>
</dbReference>
<dbReference type="InterPro" id="IPR021714">
    <property type="entry name" value="URB1_N"/>
</dbReference>
<dbReference type="PANTHER" id="PTHR13500">
    <property type="entry name" value="NUCLEOLAR PRERIBOSOMAL-ASSOCIATED PROTEIN 1"/>
    <property type="match status" value="1"/>
</dbReference>
<dbReference type="GO" id="GO:0005730">
    <property type="term" value="C:nucleolus"/>
    <property type="evidence" value="ECO:0007669"/>
    <property type="project" value="TreeGrafter"/>
</dbReference>
<feature type="domain" description="URB1 C-terminal" evidence="3">
    <location>
        <begin position="1488"/>
        <end position="1685"/>
    </location>
</feature>
<dbReference type="Pfam" id="PF11707">
    <property type="entry name" value="Npa1"/>
    <property type="match status" value="1"/>
</dbReference>